<dbReference type="PROSITE" id="PS50104">
    <property type="entry name" value="TIR"/>
    <property type="match status" value="1"/>
</dbReference>
<dbReference type="Pfam" id="PF23282">
    <property type="entry name" value="WHD_ROQ1"/>
    <property type="match status" value="1"/>
</dbReference>
<dbReference type="PANTHER" id="PTHR11017:SF479">
    <property type="entry name" value="DISEASE RESISTANCE PROTEIN (TIR-NBS-LRR CLASS) FAMILY"/>
    <property type="match status" value="1"/>
</dbReference>
<dbReference type="SMR" id="U5FIU6"/>
<dbReference type="InterPro" id="IPR002182">
    <property type="entry name" value="NB-ARC"/>
</dbReference>
<keyword evidence="2" id="KW-0433">Leucine-rich repeat</keyword>
<dbReference type="FunFam" id="3.80.10.10:FF:000386">
    <property type="entry name" value="Disease resistance protein RPS4"/>
    <property type="match status" value="1"/>
</dbReference>
<dbReference type="eggNOG" id="ENOG502SI7S">
    <property type="taxonomic scope" value="Eukaryota"/>
</dbReference>
<dbReference type="PANTHER" id="PTHR11017">
    <property type="entry name" value="LEUCINE-RICH REPEAT-CONTAINING PROTEIN"/>
    <property type="match status" value="1"/>
</dbReference>
<dbReference type="GO" id="GO:0007165">
    <property type="term" value="P:signal transduction"/>
    <property type="evidence" value="ECO:0007669"/>
    <property type="project" value="InterPro"/>
</dbReference>
<dbReference type="GO" id="GO:0043531">
    <property type="term" value="F:ADP binding"/>
    <property type="evidence" value="ECO:0007669"/>
    <property type="project" value="InterPro"/>
</dbReference>
<dbReference type="SUPFAM" id="SSF52058">
    <property type="entry name" value="L domain-like"/>
    <property type="match status" value="1"/>
</dbReference>
<proteinExistence type="predicted"/>
<evidence type="ECO:0000256" key="1">
    <source>
        <dbReference type="ARBA" id="ARBA00011982"/>
    </source>
</evidence>
<name>U5FIU6_POPTR</name>
<dbReference type="Gene3D" id="3.80.10.10">
    <property type="entry name" value="Ribonuclease Inhibitor"/>
    <property type="match status" value="2"/>
</dbReference>
<dbReference type="Pfam" id="PF07725">
    <property type="entry name" value="LRR_3"/>
    <property type="match status" value="1"/>
</dbReference>
<evidence type="ECO:0000256" key="4">
    <source>
        <dbReference type="ARBA" id="ARBA00022801"/>
    </source>
</evidence>
<dbReference type="InterPro" id="IPR035897">
    <property type="entry name" value="Toll_tir_struct_dom_sf"/>
</dbReference>
<dbReference type="EC" id="3.2.2.6" evidence="1"/>
<protein>
    <recommendedName>
        <fullName evidence="1">ADP-ribosyl cyclase/cyclic ADP-ribose hydrolase</fullName>
        <ecNumber evidence="1">3.2.2.6</ecNumber>
    </recommendedName>
</protein>
<dbReference type="Proteomes" id="UP000006729">
    <property type="component" value="Chromosome 19"/>
</dbReference>
<dbReference type="SUPFAM" id="SSF52200">
    <property type="entry name" value="Toll/Interleukin receptor TIR domain"/>
    <property type="match status" value="1"/>
</dbReference>
<dbReference type="InParanoid" id="U5FIU6"/>
<evidence type="ECO:0000259" key="7">
    <source>
        <dbReference type="PROSITE" id="PS50104"/>
    </source>
</evidence>
<dbReference type="Pfam" id="PF01582">
    <property type="entry name" value="TIR"/>
    <property type="match status" value="1"/>
</dbReference>
<dbReference type="InterPro" id="IPR044974">
    <property type="entry name" value="Disease_R_plants"/>
</dbReference>
<dbReference type="FunFam" id="3.40.50.10140:FF:000007">
    <property type="entry name" value="Disease resistance protein (TIR-NBS-LRR class)"/>
    <property type="match status" value="1"/>
</dbReference>
<accession>U5FIU6</accession>
<dbReference type="GO" id="GO:0006952">
    <property type="term" value="P:defense response"/>
    <property type="evidence" value="ECO:0007669"/>
    <property type="project" value="InterPro"/>
</dbReference>
<evidence type="ECO:0000256" key="5">
    <source>
        <dbReference type="ARBA" id="ARBA00023027"/>
    </source>
</evidence>
<dbReference type="HOGENOM" id="CLU_001561_0_0_1"/>
<dbReference type="GO" id="GO:0061809">
    <property type="term" value="F:NAD+ nucleosidase activity, cyclic ADP-ribose generating"/>
    <property type="evidence" value="ECO:0007669"/>
    <property type="project" value="UniProtKB-EC"/>
</dbReference>
<gene>
    <name evidence="8" type="ORF">POPTR_019G098900</name>
</gene>
<dbReference type="InterPro" id="IPR011713">
    <property type="entry name" value="Leu-rich_rpt_3"/>
</dbReference>
<keyword evidence="4" id="KW-0378">Hydrolase</keyword>
<dbReference type="EMBL" id="CM009308">
    <property type="protein sequence ID" value="PNS91361.1"/>
    <property type="molecule type" value="Genomic_DNA"/>
</dbReference>
<evidence type="ECO:0000313" key="8">
    <source>
        <dbReference type="EMBL" id="PNS91361.1"/>
    </source>
</evidence>
<keyword evidence="3" id="KW-0677">Repeat</keyword>
<dbReference type="InterPro" id="IPR042197">
    <property type="entry name" value="Apaf_helical"/>
</dbReference>
<dbReference type="InterPro" id="IPR032675">
    <property type="entry name" value="LRR_dom_sf"/>
</dbReference>
<sequence>MALFFLFLSIFLFVFIWRFIIRNCHISPSPSTPSTLTTAQPQVIKHDVFLSFRGEDTRGGFTSHLYAALDRKQIRAFIDYQLRRGDEISASLLRTIEEAKLSVIVFSENYASSKWCLEELAKIIERRRNNGQIVIPVFYKVDPSHVRNQTRSFGDALARLIKKKALTMDKEQSFRDALTAAANLSGWSLGNSELEFEFIKNIVGDVLEKLHAMSSSHTMAGLLGIDVHVSKVESLLNIESPDVLIVGIWGMGGIGKTTIAEAVCNKVHSQFERIFFANCRQQSDLPRRFLKRLLGQETLNTMGSLSFLDSFVRDRLRRIKVFIVLDDVDDLMRLDEWRDLLDGRNNSFGSGSKVLITSRNKQLLKNVVDETYEVEGLNYADAIQLFSSKALKNCIPTIDQRHLIIKNVRHVQGNPLALKVLGSSLYDKSIEEWRSALKKLALDPQIERALRISYDGLDLEQKPIFLDIAHFFKGRMQGEATGILDCLYGQSVNFDISTLIDKCLISTAKDYFHRDKLEMHDLLQEMAFNIVRAESDFPGERSRLSHPPDVVQLLEENKGTQQIKGISLDMSMLSRQIHLKSDAFAMMDGLRFLNIYFSRYSKEDKILHLPPTGLEYLPNELRYFLWSRFPLKSLPPSFRAEHLVELHLRKSKLVKLWTGVKDVGNLRRIDLSDSPYLTELPDLSMAKNLVSLDLTDCPSLIEVPSSLQYLDKLEKIYLFRCYNLRSFPMLDSKVLRFLLISRCLDVTTCPTISQNMEWLWLEQTSIKEVPQSVTGKLERLCLSGCPEITKFPEISGDIEILDLRGTAIKEVPSSIQFLTRLEVLDMSGCSKLESLPEITVPMESLHSLKLSKTGIKEIPSSLIKHMISLTFLNLDGTPIKALPELPPSLRYLTTHDCASLETVTSSINIGRLELGLDFTNCFKLDQKPLVAAMHLKIQSGEEIPDGGIQMVLPGSEIPEWFGDKGIGSSLTMQLPSNCHQLKGIAFCLVFLLPLPSHDMPYEVDDDIDVNLYLDYHVKSKNGEHDGDDEVVLASGERCHLTSKMKTCDSDHMVLHYMALRYELELVNRLRKYSGNEVTFKFYHHEVVNMARKVGNEIQRPFKLKSCGVYLHFGENLPADTDGYRYLPVNKQRFRRK</sequence>
<dbReference type="FunCoup" id="U5FIU6">
    <property type="interactions" value="259"/>
</dbReference>
<dbReference type="AlphaFoldDB" id="U5FIU6"/>
<dbReference type="Gramene" id="Potri.019G098900.1.v4.1">
    <property type="protein sequence ID" value="Potri.019G098900.1.v4.1"/>
    <property type="gene ID" value="Potri.019G098900.v4.1"/>
</dbReference>
<evidence type="ECO:0000256" key="6">
    <source>
        <dbReference type="ARBA" id="ARBA00047304"/>
    </source>
</evidence>
<organism evidence="8 9">
    <name type="scientific">Populus trichocarpa</name>
    <name type="common">Western balsam poplar</name>
    <name type="synonym">Populus balsamifera subsp. trichocarpa</name>
    <dbReference type="NCBI Taxonomy" id="3694"/>
    <lineage>
        <taxon>Eukaryota</taxon>
        <taxon>Viridiplantae</taxon>
        <taxon>Streptophyta</taxon>
        <taxon>Embryophyta</taxon>
        <taxon>Tracheophyta</taxon>
        <taxon>Spermatophyta</taxon>
        <taxon>Magnoliopsida</taxon>
        <taxon>eudicotyledons</taxon>
        <taxon>Gunneridae</taxon>
        <taxon>Pentapetalae</taxon>
        <taxon>rosids</taxon>
        <taxon>fabids</taxon>
        <taxon>Malpighiales</taxon>
        <taxon>Salicaceae</taxon>
        <taxon>Saliceae</taxon>
        <taxon>Populus</taxon>
    </lineage>
</organism>
<dbReference type="InterPro" id="IPR058192">
    <property type="entry name" value="WHD_ROQ1-like"/>
</dbReference>
<dbReference type="Gene3D" id="1.10.8.430">
    <property type="entry name" value="Helical domain of apoptotic protease-activating factors"/>
    <property type="match status" value="1"/>
</dbReference>
<comment type="catalytic activity">
    <reaction evidence="6">
        <text>NAD(+) + H2O = ADP-D-ribose + nicotinamide + H(+)</text>
        <dbReference type="Rhea" id="RHEA:16301"/>
        <dbReference type="ChEBI" id="CHEBI:15377"/>
        <dbReference type="ChEBI" id="CHEBI:15378"/>
        <dbReference type="ChEBI" id="CHEBI:17154"/>
        <dbReference type="ChEBI" id="CHEBI:57540"/>
        <dbReference type="ChEBI" id="CHEBI:57967"/>
        <dbReference type="EC" id="3.2.2.6"/>
    </reaction>
    <physiologicalReaction direction="left-to-right" evidence="6">
        <dbReference type="Rhea" id="RHEA:16302"/>
    </physiologicalReaction>
</comment>
<keyword evidence="9" id="KW-1185">Reference proteome</keyword>
<dbReference type="OMA" id="NFVYYAK"/>
<keyword evidence="5" id="KW-0520">NAD</keyword>
<dbReference type="InterPro" id="IPR045344">
    <property type="entry name" value="C-JID"/>
</dbReference>
<dbReference type="InterPro" id="IPR027417">
    <property type="entry name" value="P-loop_NTPase"/>
</dbReference>
<evidence type="ECO:0000256" key="3">
    <source>
        <dbReference type="ARBA" id="ARBA00022737"/>
    </source>
</evidence>
<evidence type="ECO:0000256" key="2">
    <source>
        <dbReference type="ARBA" id="ARBA00022614"/>
    </source>
</evidence>
<feature type="domain" description="TIR" evidence="7">
    <location>
        <begin position="44"/>
        <end position="210"/>
    </location>
</feature>
<dbReference type="SUPFAM" id="SSF52540">
    <property type="entry name" value="P-loop containing nucleoside triphosphate hydrolases"/>
    <property type="match status" value="1"/>
</dbReference>
<dbReference type="Gene3D" id="3.40.50.10140">
    <property type="entry name" value="Toll/interleukin-1 receptor homology (TIR) domain"/>
    <property type="match status" value="1"/>
</dbReference>
<dbReference type="InterPro" id="IPR000157">
    <property type="entry name" value="TIR_dom"/>
</dbReference>
<dbReference type="Pfam" id="PF20160">
    <property type="entry name" value="C-JID"/>
    <property type="match status" value="1"/>
</dbReference>
<evidence type="ECO:0000313" key="9">
    <source>
        <dbReference type="Proteomes" id="UP000006729"/>
    </source>
</evidence>
<dbReference type="SMART" id="SM00255">
    <property type="entry name" value="TIR"/>
    <property type="match status" value="1"/>
</dbReference>
<dbReference type="PRINTS" id="PR00364">
    <property type="entry name" value="DISEASERSIST"/>
</dbReference>
<reference evidence="8 9" key="1">
    <citation type="journal article" date="2006" name="Science">
        <title>The genome of black cottonwood, Populus trichocarpa (Torr. &amp; Gray).</title>
        <authorList>
            <person name="Tuskan G.A."/>
            <person name="Difazio S."/>
            <person name="Jansson S."/>
            <person name="Bohlmann J."/>
            <person name="Grigoriev I."/>
            <person name="Hellsten U."/>
            <person name="Putnam N."/>
            <person name="Ralph S."/>
            <person name="Rombauts S."/>
            <person name="Salamov A."/>
            <person name="Schein J."/>
            <person name="Sterck L."/>
            <person name="Aerts A."/>
            <person name="Bhalerao R.R."/>
            <person name="Bhalerao R.P."/>
            <person name="Blaudez D."/>
            <person name="Boerjan W."/>
            <person name="Brun A."/>
            <person name="Brunner A."/>
            <person name="Busov V."/>
            <person name="Campbell M."/>
            <person name="Carlson J."/>
            <person name="Chalot M."/>
            <person name="Chapman J."/>
            <person name="Chen G.L."/>
            <person name="Cooper D."/>
            <person name="Coutinho P.M."/>
            <person name="Couturier J."/>
            <person name="Covert S."/>
            <person name="Cronk Q."/>
            <person name="Cunningham R."/>
            <person name="Davis J."/>
            <person name="Degroeve S."/>
            <person name="Dejardin A."/>
            <person name="Depamphilis C."/>
            <person name="Detter J."/>
            <person name="Dirks B."/>
            <person name="Dubchak I."/>
            <person name="Duplessis S."/>
            <person name="Ehlting J."/>
            <person name="Ellis B."/>
            <person name="Gendler K."/>
            <person name="Goodstein D."/>
            <person name="Gribskov M."/>
            <person name="Grimwood J."/>
            <person name="Groover A."/>
            <person name="Gunter L."/>
            <person name="Hamberger B."/>
            <person name="Heinze B."/>
            <person name="Helariutta Y."/>
            <person name="Henrissat B."/>
            <person name="Holligan D."/>
            <person name="Holt R."/>
            <person name="Huang W."/>
            <person name="Islam-Faridi N."/>
            <person name="Jones S."/>
            <person name="Jones-Rhoades M."/>
            <person name="Jorgensen R."/>
            <person name="Joshi C."/>
            <person name="Kangasjarvi J."/>
            <person name="Karlsson J."/>
            <person name="Kelleher C."/>
            <person name="Kirkpatrick R."/>
            <person name="Kirst M."/>
            <person name="Kohler A."/>
            <person name="Kalluri U."/>
            <person name="Larimer F."/>
            <person name="Leebens-Mack J."/>
            <person name="Leple J.C."/>
            <person name="Locascio P."/>
            <person name="Lou Y."/>
            <person name="Lucas S."/>
            <person name="Martin F."/>
            <person name="Montanini B."/>
            <person name="Napoli C."/>
            <person name="Nelson D.R."/>
            <person name="Nelson C."/>
            <person name="Nieminen K."/>
            <person name="Nilsson O."/>
            <person name="Pereda V."/>
            <person name="Peter G."/>
            <person name="Philippe R."/>
            <person name="Pilate G."/>
            <person name="Poliakov A."/>
            <person name="Razumovskaya J."/>
            <person name="Richardson P."/>
            <person name="Rinaldi C."/>
            <person name="Ritland K."/>
            <person name="Rouze P."/>
            <person name="Ryaboy D."/>
            <person name="Schmutz J."/>
            <person name="Schrader J."/>
            <person name="Segerman B."/>
            <person name="Shin H."/>
            <person name="Siddiqui A."/>
            <person name="Sterky F."/>
            <person name="Terry A."/>
            <person name="Tsai C.J."/>
            <person name="Uberbacher E."/>
            <person name="Unneberg P."/>
            <person name="Vahala J."/>
            <person name="Wall K."/>
            <person name="Wessler S."/>
            <person name="Yang G."/>
            <person name="Yin T."/>
            <person name="Douglas C."/>
            <person name="Marra M."/>
            <person name="Sandberg G."/>
            <person name="Van de Peer Y."/>
            <person name="Rokhsar D."/>
        </authorList>
    </citation>
    <scope>NUCLEOTIDE SEQUENCE [LARGE SCALE GENOMIC DNA]</scope>
    <source>
        <strain evidence="9">cv. Nisqually</strain>
    </source>
</reference>
<dbReference type="Pfam" id="PF00931">
    <property type="entry name" value="NB-ARC"/>
    <property type="match status" value="1"/>
</dbReference>
<dbReference type="Gene3D" id="3.40.50.300">
    <property type="entry name" value="P-loop containing nucleotide triphosphate hydrolases"/>
    <property type="match status" value="1"/>
</dbReference>